<sequence length="308" mass="33988">MRPVQRVLEDAGLKKSEIDEIVLVGGSTRIPKIQQLLKDYFNEKEPSRGVNPDEAVAYGAAVQDGILSGADETSDLLLMDVNPLTLGIETVGGVMTKLTPRNTPIPTKKSQIFSTAADNQPAVTIQVFEGERLMTKDNHLLGIFDLSGIPPAPRGVPQIEVTFAIDANGILNVSAEDKGTGQKNNIVIQQDDNSLSPEDIERMIYDAEKFAEEDKATKENLDAKHELESLIYNLKNEISDNSKLGRKLTYKEKLTIEIAVEEQIKWLEKNSNSSVSDLKEQKKALEDIVNPIISKIYSPSSEGEKEEL</sequence>
<dbReference type="GO" id="GO:0005524">
    <property type="term" value="F:ATP binding"/>
    <property type="evidence" value="ECO:0007669"/>
    <property type="project" value="UniProtKB-KW"/>
</dbReference>
<dbReference type="FunFam" id="2.60.34.10:FF:000002">
    <property type="entry name" value="Heat shock 70 kDa"/>
    <property type="match status" value="1"/>
</dbReference>
<accession>A0A6J8EZS0</accession>
<dbReference type="InterPro" id="IPR029047">
    <property type="entry name" value="HSP70_peptide-bd_sf"/>
</dbReference>
<dbReference type="Proteomes" id="UP000507470">
    <property type="component" value="Unassembled WGS sequence"/>
</dbReference>
<dbReference type="InterPro" id="IPR043129">
    <property type="entry name" value="ATPase_NBD"/>
</dbReference>
<gene>
    <name evidence="4" type="ORF">MCOR_56598</name>
</gene>
<keyword evidence="2" id="KW-0547">Nucleotide-binding</keyword>
<dbReference type="Gene3D" id="1.20.1270.10">
    <property type="match status" value="1"/>
</dbReference>
<dbReference type="InterPro" id="IPR029048">
    <property type="entry name" value="HSP70_C_sf"/>
</dbReference>
<keyword evidence="5" id="KW-1185">Reference proteome</keyword>
<dbReference type="InterPro" id="IPR013126">
    <property type="entry name" value="Hsp_70_fam"/>
</dbReference>
<evidence type="ECO:0000313" key="4">
    <source>
        <dbReference type="EMBL" id="CAC5424721.1"/>
    </source>
</evidence>
<dbReference type="AlphaFoldDB" id="A0A6J8EZS0"/>
<dbReference type="Gene3D" id="2.60.34.10">
    <property type="entry name" value="Substrate Binding Domain Of DNAk, Chain A, domain 1"/>
    <property type="match status" value="1"/>
</dbReference>
<dbReference type="EC" id="3.6.4.10" evidence="4"/>
<dbReference type="OrthoDB" id="6151140at2759"/>
<protein>
    <submittedName>
        <fullName evidence="4">HSPA5</fullName>
        <ecNumber evidence="4">3.6.4.10</ecNumber>
    </submittedName>
</protein>
<reference evidence="4 5" key="1">
    <citation type="submission" date="2020-06" db="EMBL/GenBank/DDBJ databases">
        <authorList>
            <person name="Li R."/>
            <person name="Bekaert M."/>
        </authorList>
    </citation>
    <scope>NUCLEOTIDE SEQUENCE [LARGE SCALE GENOMIC DNA]</scope>
    <source>
        <strain evidence="5">wild</strain>
    </source>
</reference>
<dbReference type="PROSITE" id="PS01036">
    <property type="entry name" value="HSP70_3"/>
    <property type="match status" value="1"/>
</dbReference>
<dbReference type="EMBL" id="CACVKT020010052">
    <property type="protein sequence ID" value="CAC5424721.1"/>
    <property type="molecule type" value="Genomic_DNA"/>
</dbReference>
<name>A0A6J8EZS0_MYTCO</name>
<dbReference type="SUPFAM" id="SSF100920">
    <property type="entry name" value="Heat shock protein 70kD (HSP70), peptide-binding domain"/>
    <property type="match status" value="1"/>
</dbReference>
<dbReference type="PRINTS" id="PR00301">
    <property type="entry name" value="HEATSHOCK70"/>
</dbReference>
<keyword evidence="3" id="KW-0067">ATP-binding</keyword>
<evidence type="ECO:0000256" key="1">
    <source>
        <dbReference type="ARBA" id="ARBA00007381"/>
    </source>
</evidence>
<dbReference type="Pfam" id="PF00012">
    <property type="entry name" value="HSP70"/>
    <property type="match status" value="1"/>
</dbReference>
<dbReference type="SUPFAM" id="SSF100934">
    <property type="entry name" value="Heat shock protein 70kD (HSP70), C-terminal subdomain"/>
    <property type="match status" value="1"/>
</dbReference>
<comment type="similarity">
    <text evidence="1">Belongs to the heat shock protein 70 family.</text>
</comment>
<organism evidence="4 5">
    <name type="scientific">Mytilus coruscus</name>
    <name type="common">Sea mussel</name>
    <dbReference type="NCBI Taxonomy" id="42192"/>
    <lineage>
        <taxon>Eukaryota</taxon>
        <taxon>Metazoa</taxon>
        <taxon>Spiralia</taxon>
        <taxon>Lophotrochozoa</taxon>
        <taxon>Mollusca</taxon>
        <taxon>Bivalvia</taxon>
        <taxon>Autobranchia</taxon>
        <taxon>Pteriomorphia</taxon>
        <taxon>Mytilida</taxon>
        <taxon>Mytiloidea</taxon>
        <taxon>Mytilidae</taxon>
        <taxon>Mytilinae</taxon>
        <taxon>Mytilus</taxon>
    </lineage>
</organism>
<evidence type="ECO:0000256" key="3">
    <source>
        <dbReference type="ARBA" id="ARBA00022840"/>
    </source>
</evidence>
<dbReference type="GO" id="GO:0140662">
    <property type="term" value="F:ATP-dependent protein folding chaperone"/>
    <property type="evidence" value="ECO:0007669"/>
    <property type="project" value="InterPro"/>
</dbReference>
<evidence type="ECO:0000313" key="5">
    <source>
        <dbReference type="Proteomes" id="UP000507470"/>
    </source>
</evidence>
<dbReference type="PANTHER" id="PTHR19375">
    <property type="entry name" value="HEAT SHOCK PROTEIN 70KDA"/>
    <property type="match status" value="1"/>
</dbReference>
<keyword evidence="4" id="KW-0378">Hydrolase</keyword>
<dbReference type="InterPro" id="IPR018181">
    <property type="entry name" value="Heat_shock_70_CS"/>
</dbReference>
<evidence type="ECO:0000256" key="2">
    <source>
        <dbReference type="ARBA" id="ARBA00022741"/>
    </source>
</evidence>
<proteinExistence type="inferred from homology"/>
<dbReference type="Gene3D" id="3.30.420.40">
    <property type="match status" value="2"/>
</dbReference>
<dbReference type="GO" id="GO:0016787">
    <property type="term" value="F:hydrolase activity"/>
    <property type="evidence" value="ECO:0007669"/>
    <property type="project" value="UniProtKB-KW"/>
</dbReference>
<dbReference type="SUPFAM" id="SSF53067">
    <property type="entry name" value="Actin-like ATPase domain"/>
    <property type="match status" value="1"/>
</dbReference>